<dbReference type="Proteomes" id="UP001230649">
    <property type="component" value="Unassembled WGS sequence"/>
</dbReference>
<comment type="caution">
    <text evidence="1">The sequence shown here is derived from an EMBL/GenBank/DDBJ whole genome shotgun (WGS) entry which is preliminary data.</text>
</comment>
<name>A0ACC2WRC5_9TREE</name>
<evidence type="ECO:0000313" key="1">
    <source>
        <dbReference type="EMBL" id="KAJ9113749.1"/>
    </source>
</evidence>
<sequence length="1209" mass="129553">MPSPTKRPASTPSTEQKKRRRTSAEELKILEDAYVVNTLPSSEERTRLAERTGMTPRAVQIWFQNKRQTEKRKLTQAMYPNVMIIPIHHSVDPSIQTPGKTGTASGSTPGPSSPWTTYHPHRQSHAHPGAAALAAPGTMAFGPGGGYIVQPIPGRAPGDQGPSAGPGYYPVMHPGMVPYPPPGYALAPIANEDRKPDEGESSRAPENSDDNERLRTVRAETEAEDKPPQSTQRPMPLVAHPGAPWQYYTPHHAFSPYPYAMPTPSTATTSANVPVPGQQAPATPTPTPSHAPQPTAYPAPYHPQMTQQGYYPHPSAYGYPTPYGYPPYAYAASAPPPQNQNRAPTPPVASPVVPPEPTAQADSGSTSASASTPTRTPSPVSHSAPAPTTTAPVPRPQTTIDRLGYTFASSSERENTGSAGGYSQPSKDVASEDEEDSRRRHDNDEDDDGHGSSPSPKHGMTMTSESNERARHPPSRDTRQTTSRGDFHSRNSGEATRSGFRVTCDSIKVEEEEDDVELGQMAAAQDMETTESVLFQEATDTQPASQRSASSAPFGQSQNVNHTGLTRPRSSLGFRQPSRVTGSQRGILDELCARRELPFKSADEQDEQYQMQEKTTKSKTALSSSPGGKAPSSDSDPFGGSSMTIPVGSRTVGKLQTMTSRSKRPRSASGLVIRRPTRLPSRSPDIFDRMSSSPLSGGVDPSSGDEEQGLPLRQRRAVAKGVSTLGDDLSDTDVEDVHRAEKRSRRPSSGTSGEYAPPSSTSTSRTMMFLATPMNKVEADDTAASAATEYTSAGRSLRFVPSSANASAGKKRKLELTEEEDKENAAVSAYATVNASAVKSGSGARPPLGRIASLDYYAGSPAKRSCSLGAEARRLSHVMSKASLVDDDEVHLDAVTRPRPALGELKLNRKLNGTSSAHQFGKAGRPASSAKYGSDKGQLGFGSAPGVVRSLSVGNLEAPRAADSFLSGGRTEDEEFPASSPKFLKSSLSSPSQTIIYDLEDSVHVSAKASAREALIDWLEQIPPEGIQGKGLNGLSLAVRPNSPFTTPDAEDDAESGKEKVYETLREKSEKGRDEDSVADIMKVWGSSGARRINDGAGPMMLLPKVCVDYKDLNVLKEEAEEGRRLGFDGKQAIHPSQVETIRKAFAPTEDELYRAALILHKMASSSRGAEGVKGKDGKEEMIDKPMVLQARRIVKEAKAAGMEIPDVQ</sequence>
<protein>
    <submittedName>
        <fullName evidence="1">Uncharacterized protein</fullName>
    </submittedName>
</protein>
<dbReference type="EMBL" id="JASBWS010000011">
    <property type="protein sequence ID" value="KAJ9113749.1"/>
    <property type="molecule type" value="Genomic_DNA"/>
</dbReference>
<keyword evidence="2" id="KW-1185">Reference proteome</keyword>
<proteinExistence type="predicted"/>
<organism evidence="1 2">
    <name type="scientific">Naganishia adeliensis</name>
    <dbReference type="NCBI Taxonomy" id="92952"/>
    <lineage>
        <taxon>Eukaryota</taxon>
        <taxon>Fungi</taxon>
        <taxon>Dikarya</taxon>
        <taxon>Basidiomycota</taxon>
        <taxon>Agaricomycotina</taxon>
        <taxon>Tremellomycetes</taxon>
        <taxon>Filobasidiales</taxon>
        <taxon>Filobasidiaceae</taxon>
        <taxon>Naganishia</taxon>
    </lineage>
</organism>
<evidence type="ECO:0000313" key="2">
    <source>
        <dbReference type="Proteomes" id="UP001230649"/>
    </source>
</evidence>
<accession>A0ACC2WRC5</accession>
<reference evidence="1" key="1">
    <citation type="submission" date="2023-04" db="EMBL/GenBank/DDBJ databases">
        <title>Draft Genome sequencing of Naganishia species isolated from polar environments using Oxford Nanopore Technology.</title>
        <authorList>
            <person name="Leo P."/>
            <person name="Venkateswaran K."/>
        </authorList>
    </citation>
    <scope>NUCLEOTIDE SEQUENCE</scope>
    <source>
        <strain evidence="1">MNA-CCFEE 5262</strain>
    </source>
</reference>
<gene>
    <name evidence="1" type="ORF">QFC20_001774</name>
</gene>